<dbReference type="PRINTS" id="PR00111">
    <property type="entry name" value="ABHYDROLASE"/>
</dbReference>
<reference evidence="4 5" key="1">
    <citation type="submission" date="2017-05" db="EMBL/GenBank/DDBJ databases">
        <title>Genome of assembly of the Bengalese finch, Lonchura striata domestica.</title>
        <authorList>
            <person name="Colquitt B.M."/>
            <person name="Brainard M.S."/>
        </authorList>
    </citation>
    <scope>NUCLEOTIDE SEQUENCE [LARGE SCALE GENOMIC DNA]</scope>
    <source>
        <strain evidence="4">White83orange57</strain>
    </source>
</reference>
<dbReference type="InterPro" id="IPR029058">
    <property type="entry name" value="AB_hydrolase_fold"/>
</dbReference>
<gene>
    <name evidence="4" type="primary">EPHX2</name>
    <name evidence="4" type="ORF">RLOC_00004777</name>
</gene>
<evidence type="ECO:0000256" key="1">
    <source>
        <dbReference type="ARBA" id="ARBA00022801"/>
    </source>
</evidence>
<evidence type="ECO:0000313" key="5">
    <source>
        <dbReference type="Proteomes" id="UP000197619"/>
    </source>
</evidence>
<dbReference type="STRING" id="299123.ENSLSDP00000025137"/>
<dbReference type="FunFam" id="3.40.50.1820:FF:000067">
    <property type="entry name" value="Bifunctional epoxide hydrolase 2"/>
    <property type="match status" value="1"/>
</dbReference>
<dbReference type="SUPFAM" id="SSF53474">
    <property type="entry name" value="alpha/beta-Hydrolases"/>
    <property type="match status" value="1"/>
</dbReference>
<dbReference type="Gene3D" id="3.40.50.1820">
    <property type="entry name" value="alpha/beta hydrolase"/>
    <property type="match status" value="1"/>
</dbReference>
<name>A0A218UDA2_9PASE</name>
<feature type="domain" description="AB hydrolase-1" evidence="3">
    <location>
        <begin position="60"/>
        <end position="337"/>
    </location>
</feature>
<dbReference type="PRINTS" id="PR00412">
    <property type="entry name" value="EPOXHYDRLASE"/>
</dbReference>
<keyword evidence="1 4" id="KW-0378">Hydrolase</keyword>
<dbReference type="Proteomes" id="UP000197619">
    <property type="component" value="Unassembled WGS sequence"/>
</dbReference>
<dbReference type="EMBL" id="MUZQ01000410">
    <property type="protein sequence ID" value="OWK51695.1"/>
    <property type="molecule type" value="Genomic_DNA"/>
</dbReference>
<dbReference type="InterPro" id="IPR000073">
    <property type="entry name" value="AB_hydrolase_1"/>
</dbReference>
<dbReference type="GO" id="GO:0004301">
    <property type="term" value="F:epoxide hydrolase activity"/>
    <property type="evidence" value="ECO:0007669"/>
    <property type="project" value="UniProtKB-ARBA"/>
</dbReference>
<dbReference type="InterPro" id="IPR000639">
    <property type="entry name" value="Epox_hydrolase-like"/>
</dbReference>
<dbReference type="AlphaFoldDB" id="A0A218UDA2"/>
<accession>A0A218UDA2</accession>
<dbReference type="PANTHER" id="PTHR43329">
    <property type="entry name" value="EPOXIDE HYDROLASE"/>
    <property type="match status" value="1"/>
</dbReference>
<comment type="similarity">
    <text evidence="2">Belongs to the AB hydrolase superfamily. Epoxide hydrolase family.</text>
</comment>
<protein>
    <submittedName>
        <fullName evidence="4">Bifunctional epoxide hydrolase 2</fullName>
    </submittedName>
</protein>
<sequence length="365" mass="41309">MAALPVRDTGSALRDLQRITGVQPPGPELPVAVEPQEVAHGYVEIRPGVRFHFAELGRGPALVLCHGFPESWLAWRFQLPALAGAGFRAMALDMKGFGESSAPPDVSEYSQERICQDFITFLDKLGLAQVVLIGHDWGGAVAWNVALFYPERLRAVASLNTPFRPAQPGSDPLEQLRRIPNFDYQLYFQQPGVAEAELEKDIERTLKILIRSHEPEDRLPVNLDLRRVQERGGLLVGLPEDPPGSRLLPPPALDYYVRQFRASGFRGPLNWYRNVRENWSWALRARHRTIRLPALLVTAGKDPVLQPRLSHGMEAWVPQLQRRHLENCGHWTQLERPAELNRILLEWLRELPPEPLPPNSPNSKL</sequence>
<evidence type="ECO:0000259" key="3">
    <source>
        <dbReference type="Pfam" id="PF00561"/>
    </source>
</evidence>
<evidence type="ECO:0000256" key="2">
    <source>
        <dbReference type="ARBA" id="ARBA00038334"/>
    </source>
</evidence>
<keyword evidence="5" id="KW-1185">Reference proteome</keyword>
<evidence type="ECO:0000313" key="4">
    <source>
        <dbReference type="EMBL" id="OWK51695.1"/>
    </source>
</evidence>
<comment type="caution">
    <text evidence="4">The sequence shown here is derived from an EMBL/GenBank/DDBJ whole genome shotgun (WGS) entry which is preliminary data.</text>
</comment>
<proteinExistence type="inferred from homology"/>
<dbReference type="Pfam" id="PF00561">
    <property type="entry name" value="Abhydrolase_1"/>
    <property type="match status" value="1"/>
</dbReference>
<organism evidence="4 5">
    <name type="scientific">Lonchura striata</name>
    <name type="common">white-rumped munia</name>
    <dbReference type="NCBI Taxonomy" id="40157"/>
    <lineage>
        <taxon>Eukaryota</taxon>
        <taxon>Metazoa</taxon>
        <taxon>Chordata</taxon>
        <taxon>Craniata</taxon>
        <taxon>Vertebrata</taxon>
        <taxon>Euteleostomi</taxon>
        <taxon>Archelosauria</taxon>
        <taxon>Archosauria</taxon>
        <taxon>Dinosauria</taxon>
        <taxon>Saurischia</taxon>
        <taxon>Theropoda</taxon>
        <taxon>Coelurosauria</taxon>
        <taxon>Aves</taxon>
        <taxon>Neognathae</taxon>
        <taxon>Neoaves</taxon>
        <taxon>Telluraves</taxon>
        <taxon>Australaves</taxon>
        <taxon>Passeriformes</taxon>
        <taxon>Passeroidea</taxon>
        <taxon>Estrildidae</taxon>
        <taxon>Estrildinae</taxon>
        <taxon>Lonchura</taxon>
    </lineage>
</organism>